<sequence>MGTPLCCALYKLNQNAILIEERDLMRRFRVFFLNSQQRAHDCPQQQKILDAFRTLPLTYPDGSSSSGCQQLNATPDFCLLLAHEAKPGNSTFISRGMSRHLKKHCKKLDHGKSQANQTRSYKL</sequence>
<dbReference type="EMBL" id="LNFO01001771">
    <property type="protein sequence ID" value="KUF88817.1"/>
    <property type="molecule type" value="Genomic_DNA"/>
</dbReference>
<evidence type="ECO:0000313" key="1">
    <source>
        <dbReference type="EMBL" id="KUF88817.1"/>
    </source>
</evidence>
<protein>
    <submittedName>
        <fullName evidence="1">Uncharacterized protein</fullName>
    </submittedName>
</protein>
<reference evidence="1 2" key="1">
    <citation type="submission" date="2015-11" db="EMBL/GenBank/DDBJ databases">
        <title>Genomes and virulence difference between two physiological races of Phytophthora nicotianae.</title>
        <authorList>
            <person name="Liu H."/>
            <person name="Ma X."/>
            <person name="Yu H."/>
            <person name="Fang D."/>
            <person name="Li Y."/>
            <person name="Wang X."/>
            <person name="Wang W."/>
            <person name="Dong Y."/>
            <person name="Xiao B."/>
        </authorList>
    </citation>
    <scope>NUCLEOTIDE SEQUENCE [LARGE SCALE GENOMIC DNA]</scope>
    <source>
        <strain evidence="2">race 0</strain>
    </source>
</reference>
<proteinExistence type="predicted"/>
<evidence type="ECO:0000313" key="2">
    <source>
        <dbReference type="Proteomes" id="UP000052943"/>
    </source>
</evidence>
<accession>A0A0W8CXE4</accession>
<name>A0A0W8CXE4_PHYNI</name>
<gene>
    <name evidence="1" type="ORF">AM587_10001828</name>
</gene>
<dbReference type="Proteomes" id="UP000052943">
    <property type="component" value="Unassembled WGS sequence"/>
</dbReference>
<comment type="caution">
    <text evidence="1">The sequence shown here is derived from an EMBL/GenBank/DDBJ whole genome shotgun (WGS) entry which is preliminary data.</text>
</comment>
<organism evidence="1 2">
    <name type="scientific">Phytophthora nicotianae</name>
    <name type="common">Potato buckeye rot agent</name>
    <name type="synonym">Phytophthora parasitica</name>
    <dbReference type="NCBI Taxonomy" id="4792"/>
    <lineage>
        <taxon>Eukaryota</taxon>
        <taxon>Sar</taxon>
        <taxon>Stramenopiles</taxon>
        <taxon>Oomycota</taxon>
        <taxon>Peronosporomycetes</taxon>
        <taxon>Peronosporales</taxon>
        <taxon>Peronosporaceae</taxon>
        <taxon>Phytophthora</taxon>
    </lineage>
</organism>
<dbReference type="AlphaFoldDB" id="A0A0W8CXE4"/>